<dbReference type="InParanoid" id="W4JU31"/>
<organism evidence="2 3">
    <name type="scientific">Heterobasidion irregulare (strain TC 32-1)</name>
    <dbReference type="NCBI Taxonomy" id="747525"/>
    <lineage>
        <taxon>Eukaryota</taxon>
        <taxon>Fungi</taxon>
        <taxon>Dikarya</taxon>
        <taxon>Basidiomycota</taxon>
        <taxon>Agaricomycotina</taxon>
        <taxon>Agaricomycetes</taxon>
        <taxon>Russulales</taxon>
        <taxon>Bondarzewiaceae</taxon>
        <taxon>Heterobasidion</taxon>
        <taxon>Heterobasidion annosum species complex</taxon>
    </lineage>
</organism>
<dbReference type="GeneID" id="20671360"/>
<name>W4JU31_HETIT</name>
<feature type="transmembrane region" description="Helical" evidence="1">
    <location>
        <begin position="29"/>
        <end position="52"/>
    </location>
</feature>
<keyword evidence="1" id="KW-0472">Membrane</keyword>
<accession>W4JU31</accession>
<proteinExistence type="predicted"/>
<protein>
    <submittedName>
        <fullName evidence="2">Uncharacterized protein</fullName>
    </submittedName>
</protein>
<evidence type="ECO:0000313" key="3">
    <source>
        <dbReference type="Proteomes" id="UP000030671"/>
    </source>
</evidence>
<keyword evidence="3" id="KW-1185">Reference proteome</keyword>
<gene>
    <name evidence="2" type="ORF">HETIRDRAFT_327793</name>
</gene>
<dbReference type="HOGENOM" id="CLU_1806414_0_0_1"/>
<evidence type="ECO:0000256" key="1">
    <source>
        <dbReference type="SAM" id="Phobius"/>
    </source>
</evidence>
<reference evidence="2 3" key="1">
    <citation type="journal article" date="2012" name="New Phytol.">
        <title>Insight into trade-off between wood decay and parasitism from the genome of a fungal forest pathogen.</title>
        <authorList>
            <person name="Olson A."/>
            <person name="Aerts A."/>
            <person name="Asiegbu F."/>
            <person name="Belbahri L."/>
            <person name="Bouzid O."/>
            <person name="Broberg A."/>
            <person name="Canback B."/>
            <person name="Coutinho P.M."/>
            <person name="Cullen D."/>
            <person name="Dalman K."/>
            <person name="Deflorio G."/>
            <person name="van Diepen L.T."/>
            <person name="Dunand C."/>
            <person name="Duplessis S."/>
            <person name="Durling M."/>
            <person name="Gonthier P."/>
            <person name="Grimwood J."/>
            <person name="Fossdal C.G."/>
            <person name="Hansson D."/>
            <person name="Henrissat B."/>
            <person name="Hietala A."/>
            <person name="Himmelstrand K."/>
            <person name="Hoffmeister D."/>
            <person name="Hogberg N."/>
            <person name="James T.Y."/>
            <person name="Karlsson M."/>
            <person name="Kohler A."/>
            <person name="Kues U."/>
            <person name="Lee Y.H."/>
            <person name="Lin Y.C."/>
            <person name="Lind M."/>
            <person name="Lindquist E."/>
            <person name="Lombard V."/>
            <person name="Lucas S."/>
            <person name="Lunden K."/>
            <person name="Morin E."/>
            <person name="Murat C."/>
            <person name="Park J."/>
            <person name="Raffaello T."/>
            <person name="Rouze P."/>
            <person name="Salamov A."/>
            <person name="Schmutz J."/>
            <person name="Solheim H."/>
            <person name="Stahlberg J."/>
            <person name="Velez H."/>
            <person name="de Vries R.P."/>
            <person name="Wiebenga A."/>
            <person name="Woodward S."/>
            <person name="Yakovlev I."/>
            <person name="Garbelotto M."/>
            <person name="Martin F."/>
            <person name="Grigoriev I.V."/>
            <person name="Stenlid J."/>
        </authorList>
    </citation>
    <scope>NUCLEOTIDE SEQUENCE [LARGE SCALE GENOMIC DNA]</scope>
    <source>
        <strain evidence="2 3">TC 32-1</strain>
    </source>
</reference>
<dbReference type="Proteomes" id="UP000030671">
    <property type="component" value="Unassembled WGS sequence"/>
</dbReference>
<sequence>MPHGCHLWDSLITRLYSWERPYSGSQSGYIAFFLHLDCLTLFSPCLTLFQLFHRVSRLRRSCVISLTLRTDLQVELLSAFLNTCGPRAILSSDSYSLDHSLVIIELLFGTLSVPVTLLSLRSTSAGGTTTGARGGGGAGSATG</sequence>
<evidence type="ECO:0000313" key="2">
    <source>
        <dbReference type="EMBL" id="ETW77063.1"/>
    </source>
</evidence>
<keyword evidence="1" id="KW-0812">Transmembrane</keyword>
<dbReference type="AlphaFoldDB" id="W4JU31"/>
<dbReference type="EMBL" id="KI925463">
    <property type="protein sequence ID" value="ETW77063.1"/>
    <property type="molecule type" value="Genomic_DNA"/>
</dbReference>
<keyword evidence="1" id="KW-1133">Transmembrane helix</keyword>
<dbReference type="RefSeq" id="XP_009550613.1">
    <property type="nucleotide sequence ID" value="XM_009552318.1"/>
</dbReference>
<dbReference type="KEGG" id="hir:HETIRDRAFT_327793"/>